<dbReference type="InterPro" id="IPR014717">
    <property type="entry name" value="Transl_elong_EF1B/ribsomal_bS6"/>
</dbReference>
<dbReference type="InterPro" id="IPR035980">
    <property type="entry name" value="Ribosomal_bS6_sf"/>
</dbReference>
<evidence type="ECO:0000313" key="8">
    <source>
        <dbReference type="EMBL" id="TPX13038.1"/>
    </source>
</evidence>
<dbReference type="Pfam" id="PF01250">
    <property type="entry name" value="Ribosomal_S6"/>
    <property type="match status" value="1"/>
</dbReference>
<comment type="subcellular location">
    <subcellularLocation>
        <location evidence="1">Mitochondrion</location>
    </subcellularLocation>
</comment>
<dbReference type="CDD" id="cd15465">
    <property type="entry name" value="bS6_mito"/>
    <property type="match status" value="1"/>
</dbReference>
<proteinExistence type="inferred from homology"/>
<keyword evidence="4" id="KW-0496">Mitochondrion</keyword>
<dbReference type="GO" id="GO:0006412">
    <property type="term" value="P:translation"/>
    <property type="evidence" value="ECO:0007669"/>
    <property type="project" value="InterPro"/>
</dbReference>
<dbReference type="Proteomes" id="UP000319257">
    <property type="component" value="Unassembled WGS sequence"/>
</dbReference>
<organism evidence="8 9">
    <name type="scientific">Thyridium curvatum</name>
    <dbReference type="NCBI Taxonomy" id="1093900"/>
    <lineage>
        <taxon>Eukaryota</taxon>
        <taxon>Fungi</taxon>
        <taxon>Dikarya</taxon>
        <taxon>Ascomycota</taxon>
        <taxon>Pezizomycotina</taxon>
        <taxon>Sordariomycetes</taxon>
        <taxon>Sordariomycetidae</taxon>
        <taxon>Thyridiales</taxon>
        <taxon>Thyridiaceae</taxon>
        <taxon>Thyridium</taxon>
    </lineage>
</organism>
<protein>
    <recommendedName>
        <fullName evidence="6">Small ribosomal subunit protein bS6m</fullName>
    </recommendedName>
</protein>
<accession>A0A507B8D5</accession>
<dbReference type="FunCoup" id="A0A507B8D5">
    <property type="interactions" value="195"/>
</dbReference>
<dbReference type="GO" id="GO:0005763">
    <property type="term" value="C:mitochondrial small ribosomal subunit"/>
    <property type="evidence" value="ECO:0007669"/>
    <property type="project" value="TreeGrafter"/>
</dbReference>
<comment type="function">
    <text evidence="7">Component of the mitochondrial ribosome (mitoribosome), a dedicated translation machinery responsible for the synthesis of mitochondrial genome-encoded proteins, including at least some of the essential transmembrane subunits of the mitochondrial respiratory chain. The mitoribosomes are attached to the mitochondrial inner membrane and translation products are cotranslationally integrated into the membrane.</text>
</comment>
<dbReference type="SUPFAM" id="SSF54995">
    <property type="entry name" value="Ribosomal protein S6"/>
    <property type="match status" value="1"/>
</dbReference>
<gene>
    <name evidence="8" type="ORF">E0L32_006464</name>
</gene>
<dbReference type="PANTHER" id="PTHR21011">
    <property type="entry name" value="MITOCHONDRIAL 28S RIBOSOMAL PROTEIN S6"/>
    <property type="match status" value="1"/>
</dbReference>
<comment type="similarity">
    <text evidence="2">Belongs to the bacterial ribosomal protein bS6 family.</text>
</comment>
<evidence type="ECO:0000256" key="2">
    <source>
        <dbReference type="ARBA" id="ARBA00009512"/>
    </source>
</evidence>
<dbReference type="EMBL" id="SKBQ01000037">
    <property type="protein sequence ID" value="TPX13038.1"/>
    <property type="molecule type" value="Genomic_DNA"/>
</dbReference>
<dbReference type="GO" id="GO:0070181">
    <property type="term" value="F:small ribosomal subunit rRNA binding"/>
    <property type="evidence" value="ECO:0007669"/>
    <property type="project" value="TreeGrafter"/>
</dbReference>
<name>A0A507B8D5_9PEZI</name>
<evidence type="ECO:0000256" key="4">
    <source>
        <dbReference type="ARBA" id="ARBA00023128"/>
    </source>
</evidence>
<dbReference type="InterPro" id="IPR000529">
    <property type="entry name" value="Ribosomal_bS6"/>
</dbReference>
<keyword evidence="9" id="KW-1185">Reference proteome</keyword>
<dbReference type="FunFam" id="3.30.70.60:FF:000007">
    <property type="entry name" value="37S ribosomal protein Mrp17"/>
    <property type="match status" value="1"/>
</dbReference>
<dbReference type="RefSeq" id="XP_030994749.1">
    <property type="nucleotide sequence ID" value="XM_031141099.1"/>
</dbReference>
<dbReference type="GO" id="GO:0003735">
    <property type="term" value="F:structural constituent of ribosome"/>
    <property type="evidence" value="ECO:0007669"/>
    <property type="project" value="InterPro"/>
</dbReference>
<evidence type="ECO:0000256" key="6">
    <source>
        <dbReference type="ARBA" id="ARBA00035170"/>
    </source>
</evidence>
<dbReference type="InParanoid" id="A0A507B8D5"/>
<keyword evidence="5" id="KW-0687">Ribonucleoprotein</keyword>
<dbReference type="GeneID" id="41973911"/>
<dbReference type="PANTHER" id="PTHR21011:SF1">
    <property type="entry name" value="SMALL RIBOSOMAL SUBUNIT PROTEIN BS6M"/>
    <property type="match status" value="1"/>
</dbReference>
<sequence>MLYELIGIVRPGNLAEVKEIVLTAGQLVLRNGGVVRSVANWGVFALPRAVTKAQMRHHNGHYFVLRYDGSAAAHEQVRSTLALDPRVIRATGVRLGDGKLDTLSRLGEIRWERGT</sequence>
<reference evidence="8 9" key="1">
    <citation type="submission" date="2019-06" db="EMBL/GenBank/DDBJ databases">
        <title>Draft genome sequence of the filamentous fungus Phialemoniopsis curvata isolated from diesel fuel.</title>
        <authorList>
            <person name="Varaljay V.A."/>
            <person name="Lyon W.J."/>
            <person name="Crouch A.L."/>
            <person name="Drake C.E."/>
            <person name="Hollomon J.M."/>
            <person name="Nadeau L.J."/>
            <person name="Nunn H.S."/>
            <person name="Stevenson B.S."/>
            <person name="Bojanowski C.L."/>
            <person name="Crookes-Goodson W.J."/>
        </authorList>
    </citation>
    <scope>NUCLEOTIDE SEQUENCE [LARGE SCALE GENOMIC DNA]</scope>
    <source>
        <strain evidence="8 9">D216</strain>
    </source>
</reference>
<evidence type="ECO:0000256" key="1">
    <source>
        <dbReference type="ARBA" id="ARBA00004173"/>
    </source>
</evidence>
<evidence type="ECO:0000256" key="5">
    <source>
        <dbReference type="ARBA" id="ARBA00023274"/>
    </source>
</evidence>
<dbReference type="Gene3D" id="3.30.70.60">
    <property type="match status" value="1"/>
</dbReference>
<dbReference type="STRING" id="1093900.A0A507B8D5"/>
<dbReference type="AlphaFoldDB" id="A0A507B8D5"/>
<evidence type="ECO:0000256" key="7">
    <source>
        <dbReference type="ARBA" id="ARBA00037226"/>
    </source>
</evidence>
<evidence type="ECO:0000313" key="9">
    <source>
        <dbReference type="Proteomes" id="UP000319257"/>
    </source>
</evidence>
<evidence type="ECO:0000256" key="3">
    <source>
        <dbReference type="ARBA" id="ARBA00022980"/>
    </source>
</evidence>
<comment type="caution">
    <text evidence="8">The sequence shown here is derived from an EMBL/GenBank/DDBJ whole genome shotgun (WGS) entry which is preliminary data.</text>
</comment>
<keyword evidence="3" id="KW-0689">Ribosomal protein</keyword>
<dbReference type="NCBIfam" id="TIGR00166">
    <property type="entry name" value="S6"/>
    <property type="match status" value="1"/>
</dbReference>
<dbReference type="OrthoDB" id="10259681at2759"/>